<comment type="caution">
    <text evidence="3">The sequence shown here is derived from an EMBL/GenBank/DDBJ whole genome shotgun (WGS) entry which is preliminary data.</text>
</comment>
<sequence length="184" mass="19291">MSGLERFANIDAIPLVRGAAALSLILSPKPAFSYNFPLMLFGVVSFELTSTAPQQFFLTMIIFTGLFDLFNLFGSSFGLHTIVAFIVMCLKVPIYVSGLTSLRNRGGEITWASQGFASAAWMPAGMRGGLGGGQALGSDDAPAHHDPTPPGAFHGGGYRLGGEGNAPAPPPPPRTTRDGYTSIA</sequence>
<reference evidence="3" key="1">
    <citation type="journal article" date="2023" name="BMC Genomics">
        <title>Chromosome-level genome assemblies of Cutaneotrichosporon spp. (Trichosporonales, Basidiomycota) reveal imbalanced evolution between nucleotide sequences and chromosome synteny.</title>
        <authorList>
            <person name="Kobayashi Y."/>
            <person name="Kayamori A."/>
            <person name="Aoki K."/>
            <person name="Shiwa Y."/>
            <person name="Matsutani M."/>
            <person name="Fujita N."/>
            <person name="Sugita T."/>
            <person name="Iwasaki W."/>
            <person name="Tanaka N."/>
            <person name="Takashima M."/>
        </authorList>
    </citation>
    <scope>NUCLEOTIDE SEQUENCE</scope>
    <source>
        <strain evidence="3">HIS016</strain>
    </source>
</reference>
<feature type="transmembrane region" description="Helical" evidence="2">
    <location>
        <begin position="79"/>
        <end position="96"/>
    </location>
</feature>
<dbReference type="EMBL" id="BTCM01000001">
    <property type="protein sequence ID" value="GMK53760.1"/>
    <property type="molecule type" value="Genomic_DNA"/>
</dbReference>
<keyword evidence="2" id="KW-1133">Transmembrane helix</keyword>
<protein>
    <submittedName>
        <fullName evidence="3">Uncharacterized protein</fullName>
    </submittedName>
</protein>
<evidence type="ECO:0000256" key="2">
    <source>
        <dbReference type="SAM" id="Phobius"/>
    </source>
</evidence>
<evidence type="ECO:0000256" key="1">
    <source>
        <dbReference type="SAM" id="MobiDB-lite"/>
    </source>
</evidence>
<gene>
    <name evidence="3" type="ORF">CspeluHIS016_0103460</name>
</gene>
<accession>A0AAD3TN66</accession>
<feature type="region of interest" description="Disordered" evidence="1">
    <location>
        <begin position="133"/>
        <end position="184"/>
    </location>
</feature>
<proteinExistence type="predicted"/>
<reference evidence="3" key="2">
    <citation type="submission" date="2023-06" db="EMBL/GenBank/DDBJ databases">
        <authorList>
            <person name="Kobayashi Y."/>
            <person name="Kayamori A."/>
            <person name="Aoki K."/>
            <person name="Shiwa Y."/>
            <person name="Fujita N."/>
            <person name="Sugita T."/>
            <person name="Iwasaki W."/>
            <person name="Tanaka N."/>
            <person name="Takashima M."/>
        </authorList>
    </citation>
    <scope>NUCLEOTIDE SEQUENCE</scope>
    <source>
        <strain evidence="3">HIS016</strain>
    </source>
</reference>
<keyword evidence="2" id="KW-0812">Transmembrane</keyword>
<keyword evidence="4" id="KW-1185">Reference proteome</keyword>
<feature type="compositionally biased region" description="Gly residues" evidence="1">
    <location>
        <begin position="153"/>
        <end position="164"/>
    </location>
</feature>
<dbReference type="AlphaFoldDB" id="A0AAD3TN66"/>
<evidence type="ECO:0000313" key="4">
    <source>
        <dbReference type="Proteomes" id="UP001222932"/>
    </source>
</evidence>
<dbReference type="Proteomes" id="UP001222932">
    <property type="component" value="Unassembled WGS sequence"/>
</dbReference>
<organism evidence="3 4">
    <name type="scientific">Cutaneotrichosporon spelunceum</name>
    <dbReference type="NCBI Taxonomy" id="1672016"/>
    <lineage>
        <taxon>Eukaryota</taxon>
        <taxon>Fungi</taxon>
        <taxon>Dikarya</taxon>
        <taxon>Basidiomycota</taxon>
        <taxon>Agaricomycotina</taxon>
        <taxon>Tremellomycetes</taxon>
        <taxon>Trichosporonales</taxon>
        <taxon>Trichosporonaceae</taxon>
        <taxon>Cutaneotrichosporon</taxon>
    </lineage>
</organism>
<keyword evidence="2" id="KW-0472">Membrane</keyword>
<name>A0AAD3TN66_9TREE</name>
<evidence type="ECO:0000313" key="3">
    <source>
        <dbReference type="EMBL" id="GMK53760.1"/>
    </source>
</evidence>